<keyword evidence="5 9" id="KW-0805">Transcription regulation</keyword>
<dbReference type="InterPro" id="IPR007634">
    <property type="entry name" value="RNA_pol_sigma_54_DNA-bd"/>
</dbReference>
<dbReference type="PANTHER" id="PTHR32248:SF4">
    <property type="entry name" value="RNA POLYMERASE SIGMA-54 FACTOR"/>
    <property type="match status" value="1"/>
</dbReference>
<evidence type="ECO:0000256" key="7">
    <source>
        <dbReference type="ARBA" id="ARBA00023125"/>
    </source>
</evidence>
<dbReference type="PRINTS" id="PR00045">
    <property type="entry name" value="SIGMA54FCT"/>
</dbReference>
<comment type="caution">
    <text evidence="12">The sequence shown here is derived from an EMBL/GenBank/DDBJ whole genome shotgun (WGS) entry which is preliminary data.</text>
</comment>
<evidence type="ECO:0000256" key="6">
    <source>
        <dbReference type="ARBA" id="ARBA00023082"/>
    </source>
</evidence>
<evidence type="ECO:0000256" key="1">
    <source>
        <dbReference type="ARBA" id="ARBA00008798"/>
    </source>
</evidence>
<organism evidence="12 13">
    <name type="scientific">Aquamicrobium defluvii</name>
    <dbReference type="NCBI Taxonomy" id="69279"/>
    <lineage>
        <taxon>Bacteria</taxon>
        <taxon>Pseudomonadati</taxon>
        <taxon>Pseudomonadota</taxon>
        <taxon>Alphaproteobacteria</taxon>
        <taxon>Hyphomicrobiales</taxon>
        <taxon>Phyllobacteriaceae</taxon>
        <taxon>Aquamicrobium</taxon>
    </lineage>
</organism>
<feature type="domain" description="RNA polymerase sigma factor 54 core-binding" evidence="11">
    <location>
        <begin position="69"/>
        <end position="241"/>
    </location>
</feature>
<dbReference type="GO" id="GO:0016779">
    <property type="term" value="F:nucleotidyltransferase activity"/>
    <property type="evidence" value="ECO:0007669"/>
    <property type="project" value="UniProtKB-KW"/>
</dbReference>
<protein>
    <recommendedName>
        <fullName evidence="9">RNA polymerase sigma-54 factor</fullName>
    </recommendedName>
</protein>
<evidence type="ECO:0000313" key="13">
    <source>
        <dbReference type="Proteomes" id="UP000294958"/>
    </source>
</evidence>
<keyword evidence="6 9" id="KW-0731">Sigma factor</keyword>
<evidence type="ECO:0000256" key="5">
    <source>
        <dbReference type="ARBA" id="ARBA00023015"/>
    </source>
</evidence>
<dbReference type="PROSITE" id="PS50044">
    <property type="entry name" value="SIGMA54_3"/>
    <property type="match status" value="1"/>
</dbReference>
<dbReference type="GO" id="GO:0016987">
    <property type="term" value="F:sigma factor activity"/>
    <property type="evidence" value="ECO:0007669"/>
    <property type="project" value="UniProtKB-KW"/>
</dbReference>
<dbReference type="GO" id="GO:0000428">
    <property type="term" value="C:DNA-directed RNA polymerase complex"/>
    <property type="evidence" value="ECO:0007669"/>
    <property type="project" value="UniProtKB-KW"/>
</dbReference>
<dbReference type="AlphaFoldDB" id="A0A4R6Y923"/>
<dbReference type="InterPro" id="IPR000394">
    <property type="entry name" value="RNA_pol_sigma_54"/>
</dbReference>
<dbReference type="InterPro" id="IPR007046">
    <property type="entry name" value="RNA_pol_sigma_54_core-bd"/>
</dbReference>
<comment type="similarity">
    <text evidence="1 9">Belongs to the sigma-54 factor family.</text>
</comment>
<evidence type="ECO:0000256" key="3">
    <source>
        <dbReference type="ARBA" id="ARBA00022679"/>
    </source>
</evidence>
<dbReference type="Pfam" id="PF04552">
    <property type="entry name" value="Sigma54_DBD"/>
    <property type="match status" value="1"/>
</dbReference>
<keyword evidence="7 9" id="KW-0238">DNA-binding</keyword>
<comment type="function">
    <text evidence="9">Sigma factors are initiation factors that promote the attachment of RNA polymerase to specific initiation sites and are then released.</text>
</comment>
<gene>
    <name evidence="12" type="ORF">DES43_13020</name>
</gene>
<accession>A0A4R6Y923</accession>
<keyword evidence="4 9" id="KW-0548">Nucleotidyltransferase</keyword>
<dbReference type="GO" id="GO:0003677">
    <property type="term" value="F:DNA binding"/>
    <property type="evidence" value="ECO:0007669"/>
    <property type="project" value="UniProtKB-KW"/>
</dbReference>
<evidence type="ECO:0000259" key="10">
    <source>
        <dbReference type="Pfam" id="PF04552"/>
    </source>
</evidence>
<dbReference type="PANTHER" id="PTHR32248">
    <property type="entry name" value="RNA POLYMERASE SIGMA-54 FACTOR"/>
    <property type="match status" value="1"/>
</dbReference>
<proteinExistence type="inferred from homology"/>
<dbReference type="GO" id="GO:0006352">
    <property type="term" value="P:DNA-templated transcription initiation"/>
    <property type="evidence" value="ECO:0007669"/>
    <property type="project" value="InterPro"/>
</dbReference>
<name>A0A4R6Y923_9HYPH</name>
<dbReference type="Proteomes" id="UP000294958">
    <property type="component" value="Unassembled WGS sequence"/>
</dbReference>
<evidence type="ECO:0000256" key="4">
    <source>
        <dbReference type="ARBA" id="ARBA00022695"/>
    </source>
</evidence>
<evidence type="ECO:0000256" key="8">
    <source>
        <dbReference type="ARBA" id="ARBA00023163"/>
    </source>
</evidence>
<reference evidence="12 13" key="1">
    <citation type="submission" date="2019-03" db="EMBL/GenBank/DDBJ databases">
        <title>Genomic Encyclopedia of Type Strains, Phase IV (KMG-IV): sequencing the most valuable type-strain genomes for metagenomic binning, comparative biology and taxonomic classification.</title>
        <authorList>
            <person name="Goeker M."/>
        </authorList>
    </citation>
    <scope>NUCLEOTIDE SEQUENCE [LARGE SCALE GENOMIC DNA]</scope>
    <source>
        <strain evidence="12 13">DSM 11603</strain>
    </source>
</reference>
<dbReference type="Pfam" id="PF04963">
    <property type="entry name" value="Sigma54_CBD"/>
    <property type="match status" value="1"/>
</dbReference>
<evidence type="ECO:0000313" key="12">
    <source>
        <dbReference type="EMBL" id="TDR31908.1"/>
    </source>
</evidence>
<keyword evidence="8 9" id="KW-0804">Transcription</keyword>
<dbReference type="Gene3D" id="1.10.10.60">
    <property type="entry name" value="Homeodomain-like"/>
    <property type="match status" value="1"/>
</dbReference>
<sequence>MTPAMRGQIELVTLDAFALEAHLMQIFDARPDVEMRPSQAYCIERLFPARKALRPGEVPAGNGLAGEMAVARNNGLQGHVFEQIGLLFSSRDDRSLALDLAGHLAPTGWLETDDATLRALLPWKTNDHYDRVLARLQEMEPAGLFARNLSECLILQARDQELLDPVMEAVLENLPLLASGRVDRIAAIAGTSAEEVMRRFRQIRGFDPKPGLRFGDEAPLPEPDVILRKVNGAWRAALNPRLRCEWRSIDKSAEAEMSALRGVVAFRESTLLRIAEWFCANQSALLEGGLVALRPMTRRALAQELDLHETTVGRALRHRLIQTPMAMYSFDALFGPPLQGVSGTPEAGHAPQAVMARLKNLISHEDSENPLSDRDLAARLRQDGIVLARRTVAKYRAALGIESVSVRQNG</sequence>
<dbReference type="PIRSF" id="PIRSF000774">
    <property type="entry name" value="RpoN"/>
    <property type="match status" value="1"/>
</dbReference>
<evidence type="ECO:0000256" key="2">
    <source>
        <dbReference type="ARBA" id="ARBA00022478"/>
    </source>
</evidence>
<keyword evidence="13" id="KW-1185">Reference proteome</keyword>
<keyword evidence="3 9" id="KW-0808">Transferase</keyword>
<evidence type="ECO:0000256" key="9">
    <source>
        <dbReference type="PIRNR" id="PIRNR000774"/>
    </source>
</evidence>
<evidence type="ECO:0000259" key="11">
    <source>
        <dbReference type="Pfam" id="PF04963"/>
    </source>
</evidence>
<dbReference type="EMBL" id="SNZF01000030">
    <property type="protein sequence ID" value="TDR31908.1"/>
    <property type="molecule type" value="Genomic_DNA"/>
</dbReference>
<dbReference type="PROSITE" id="PS00718">
    <property type="entry name" value="SIGMA54_2"/>
    <property type="match status" value="1"/>
</dbReference>
<feature type="domain" description="RNA polymerase sigma factor 54 DNA-binding" evidence="10">
    <location>
        <begin position="251"/>
        <end position="408"/>
    </location>
</feature>
<keyword evidence="2 9" id="KW-0240">DNA-directed RNA polymerase</keyword>
<dbReference type="GO" id="GO:0001216">
    <property type="term" value="F:DNA-binding transcription activator activity"/>
    <property type="evidence" value="ECO:0007669"/>
    <property type="project" value="InterPro"/>
</dbReference>